<protein>
    <recommendedName>
        <fullName evidence="6">Probable membrane transporter protein</fullName>
    </recommendedName>
</protein>
<evidence type="ECO:0000256" key="1">
    <source>
        <dbReference type="ARBA" id="ARBA00004141"/>
    </source>
</evidence>
<reference evidence="8" key="1">
    <citation type="journal article" date="2019" name="Int. J. Syst. Evol. Microbiol.">
        <title>The Global Catalogue of Microorganisms (GCM) 10K type strain sequencing project: providing services to taxonomists for standard genome sequencing and annotation.</title>
        <authorList>
            <consortium name="The Broad Institute Genomics Platform"/>
            <consortium name="The Broad Institute Genome Sequencing Center for Infectious Disease"/>
            <person name="Wu L."/>
            <person name="Ma J."/>
        </authorList>
    </citation>
    <scope>NUCLEOTIDE SEQUENCE [LARGE SCALE GENOMIC DNA]</scope>
    <source>
        <strain evidence="8">CCUG 54356</strain>
    </source>
</reference>
<feature type="transmembrane region" description="Helical" evidence="6">
    <location>
        <begin position="221"/>
        <end position="241"/>
    </location>
</feature>
<evidence type="ECO:0000256" key="4">
    <source>
        <dbReference type="ARBA" id="ARBA00022989"/>
    </source>
</evidence>
<dbReference type="Pfam" id="PF01925">
    <property type="entry name" value="TauE"/>
    <property type="match status" value="1"/>
</dbReference>
<feature type="transmembrane region" description="Helical" evidence="6">
    <location>
        <begin position="185"/>
        <end position="209"/>
    </location>
</feature>
<gene>
    <name evidence="7" type="ORF">ACFQ2X_04620</name>
</gene>
<evidence type="ECO:0000256" key="2">
    <source>
        <dbReference type="ARBA" id="ARBA00009142"/>
    </source>
</evidence>
<feature type="transmembrane region" description="Helical" evidence="6">
    <location>
        <begin position="113"/>
        <end position="130"/>
    </location>
</feature>
<dbReference type="PANTHER" id="PTHR43483:SF3">
    <property type="entry name" value="MEMBRANE TRANSPORTER PROTEIN HI_0806-RELATED"/>
    <property type="match status" value="1"/>
</dbReference>
<evidence type="ECO:0000256" key="3">
    <source>
        <dbReference type="ARBA" id="ARBA00022692"/>
    </source>
</evidence>
<keyword evidence="4 6" id="KW-1133">Transmembrane helix</keyword>
<feature type="transmembrane region" description="Helical" evidence="6">
    <location>
        <begin position="150"/>
        <end position="178"/>
    </location>
</feature>
<sequence length="272" mass="28352">MSVEEITLFILLLSLAGLVAGITAGLFGNGGGFVVVPALLMVFPFLHSASSELMRVAVGTSLASIVISSARAVHAHNRRGAVDFKVLRDWSLWVVLGVGGGLYIASFTDSKSLIYVFAAGVLLYSVYFLFPNLFDSLKGKLSMPTGMARASLASFLGGFSSLLGIGGGTITVMTMVLCNRPAHQAVATASGVGFLIGLPGAVGFLIMGLGAPDLPMGSVGYINIPALLAISLFSVISAPIGARWAHSLDELHLKRLFGLYLILVSITMFAKA</sequence>
<keyword evidence="5 6" id="KW-0472">Membrane</keyword>
<accession>A0ABW3U4W0</accession>
<comment type="similarity">
    <text evidence="2 6">Belongs to the 4-toluene sulfonate uptake permease (TSUP) (TC 2.A.102) family.</text>
</comment>
<proteinExistence type="inferred from homology"/>
<name>A0ABW3U4W0_9GAMM</name>
<feature type="transmembrane region" description="Helical" evidence="6">
    <location>
        <begin position="31"/>
        <end position="46"/>
    </location>
</feature>
<dbReference type="EMBL" id="JBHTLR010000005">
    <property type="protein sequence ID" value="MFD1215873.1"/>
    <property type="molecule type" value="Genomic_DNA"/>
</dbReference>
<evidence type="ECO:0000256" key="5">
    <source>
        <dbReference type="ARBA" id="ARBA00023136"/>
    </source>
</evidence>
<dbReference type="InterPro" id="IPR002781">
    <property type="entry name" value="TM_pro_TauE-like"/>
</dbReference>
<dbReference type="RefSeq" id="WP_230436338.1">
    <property type="nucleotide sequence ID" value="NZ_CP087715.1"/>
</dbReference>
<comment type="caution">
    <text evidence="7">The sequence shown here is derived from an EMBL/GenBank/DDBJ whole genome shotgun (WGS) entry which is preliminary data.</text>
</comment>
<feature type="transmembrane region" description="Helical" evidence="6">
    <location>
        <begin position="53"/>
        <end position="70"/>
    </location>
</feature>
<evidence type="ECO:0000313" key="8">
    <source>
        <dbReference type="Proteomes" id="UP001597264"/>
    </source>
</evidence>
<comment type="subcellular location">
    <subcellularLocation>
        <location evidence="6">Cell membrane</location>
        <topology evidence="6">Multi-pass membrane protein</topology>
    </subcellularLocation>
    <subcellularLocation>
        <location evidence="1">Membrane</location>
        <topology evidence="1">Multi-pass membrane protein</topology>
    </subcellularLocation>
</comment>
<feature type="transmembrane region" description="Helical" evidence="6">
    <location>
        <begin position="90"/>
        <end position="106"/>
    </location>
</feature>
<evidence type="ECO:0000313" key="7">
    <source>
        <dbReference type="EMBL" id="MFD1215873.1"/>
    </source>
</evidence>
<dbReference type="PANTHER" id="PTHR43483">
    <property type="entry name" value="MEMBRANE TRANSPORTER PROTEIN HI_0806-RELATED"/>
    <property type="match status" value="1"/>
</dbReference>
<keyword evidence="3 6" id="KW-0812">Transmembrane</keyword>
<feature type="transmembrane region" description="Helical" evidence="6">
    <location>
        <begin position="253"/>
        <end position="270"/>
    </location>
</feature>
<organism evidence="7 8">
    <name type="scientific">Microbulbifer celer</name>
    <dbReference type="NCBI Taxonomy" id="435905"/>
    <lineage>
        <taxon>Bacteria</taxon>
        <taxon>Pseudomonadati</taxon>
        <taxon>Pseudomonadota</taxon>
        <taxon>Gammaproteobacteria</taxon>
        <taxon>Cellvibrionales</taxon>
        <taxon>Microbulbiferaceae</taxon>
        <taxon>Microbulbifer</taxon>
    </lineage>
</organism>
<dbReference type="Proteomes" id="UP001597264">
    <property type="component" value="Unassembled WGS sequence"/>
</dbReference>
<evidence type="ECO:0000256" key="6">
    <source>
        <dbReference type="RuleBase" id="RU363041"/>
    </source>
</evidence>
<keyword evidence="6" id="KW-1003">Cell membrane</keyword>
<keyword evidence="8" id="KW-1185">Reference proteome</keyword>